<dbReference type="Pfam" id="PF01381">
    <property type="entry name" value="HTH_3"/>
    <property type="match status" value="1"/>
</dbReference>
<sequence>MKILIADIIFQKNLSLRQVSILTGIPKSTLNDLCNGSIPRLDTLEQIAKGLQVRMHDLYDSPYK</sequence>
<dbReference type="EMBL" id="BK014773">
    <property type="protein sequence ID" value="DAD75064.1"/>
    <property type="molecule type" value="Genomic_DNA"/>
</dbReference>
<dbReference type="Gene3D" id="1.10.260.40">
    <property type="entry name" value="lambda repressor-like DNA-binding domains"/>
    <property type="match status" value="1"/>
</dbReference>
<accession>A0A8S5LYV6</accession>
<dbReference type="PROSITE" id="PS50943">
    <property type="entry name" value="HTH_CROC1"/>
    <property type="match status" value="1"/>
</dbReference>
<proteinExistence type="predicted"/>
<feature type="domain" description="HTH cro/C1-type" evidence="1">
    <location>
        <begin position="11"/>
        <end position="58"/>
    </location>
</feature>
<evidence type="ECO:0000259" key="1">
    <source>
        <dbReference type="PROSITE" id="PS50943"/>
    </source>
</evidence>
<evidence type="ECO:0000313" key="2">
    <source>
        <dbReference type="EMBL" id="DAD75064.1"/>
    </source>
</evidence>
<protein>
    <submittedName>
        <fullName evidence="2">Helix-turn-helix domain protein</fullName>
    </submittedName>
</protein>
<organism evidence="2">
    <name type="scientific">Siphoviridae sp. ctEEM24</name>
    <dbReference type="NCBI Taxonomy" id="2826203"/>
    <lineage>
        <taxon>Viruses</taxon>
        <taxon>Duplodnaviria</taxon>
        <taxon>Heunggongvirae</taxon>
        <taxon>Uroviricota</taxon>
        <taxon>Caudoviricetes</taxon>
    </lineage>
</organism>
<dbReference type="SUPFAM" id="SSF47413">
    <property type="entry name" value="lambda repressor-like DNA-binding domains"/>
    <property type="match status" value="1"/>
</dbReference>
<name>A0A8S5LYV6_9CAUD</name>
<dbReference type="GO" id="GO:0003677">
    <property type="term" value="F:DNA binding"/>
    <property type="evidence" value="ECO:0007669"/>
    <property type="project" value="InterPro"/>
</dbReference>
<dbReference type="CDD" id="cd00093">
    <property type="entry name" value="HTH_XRE"/>
    <property type="match status" value="1"/>
</dbReference>
<reference evidence="2" key="1">
    <citation type="journal article" date="2021" name="Proc. Natl. Acad. Sci. U.S.A.">
        <title>A Catalog of Tens of Thousands of Viruses from Human Metagenomes Reveals Hidden Associations with Chronic Diseases.</title>
        <authorList>
            <person name="Tisza M.J."/>
            <person name="Buck C.B."/>
        </authorList>
    </citation>
    <scope>NUCLEOTIDE SEQUENCE</scope>
    <source>
        <strain evidence="2">CtEEM24</strain>
    </source>
</reference>
<dbReference type="InterPro" id="IPR010982">
    <property type="entry name" value="Lambda_DNA-bd_dom_sf"/>
</dbReference>
<dbReference type="InterPro" id="IPR001387">
    <property type="entry name" value="Cro/C1-type_HTH"/>
</dbReference>
<dbReference type="SMART" id="SM00530">
    <property type="entry name" value="HTH_XRE"/>
    <property type="match status" value="1"/>
</dbReference>